<dbReference type="Proteomes" id="UP000283509">
    <property type="component" value="Unassembled WGS sequence"/>
</dbReference>
<evidence type="ECO:0000256" key="7">
    <source>
        <dbReference type="SAM" id="Phobius"/>
    </source>
</evidence>
<evidence type="ECO:0000259" key="8">
    <source>
        <dbReference type="Pfam" id="PF06814"/>
    </source>
</evidence>
<dbReference type="Pfam" id="PF06814">
    <property type="entry name" value="GOST_TM"/>
    <property type="match status" value="1"/>
</dbReference>
<gene>
    <name evidence="9" type="ORF">C7M84_006864</name>
</gene>
<dbReference type="OrthoDB" id="19932at2759"/>
<dbReference type="PANTHER" id="PTHR21229">
    <property type="entry name" value="LUNG SEVEN TRANSMEMBRANE RECEPTOR"/>
    <property type="match status" value="1"/>
</dbReference>
<keyword evidence="5 7" id="KW-0472">Membrane</keyword>
<evidence type="ECO:0000256" key="1">
    <source>
        <dbReference type="ARBA" id="ARBA00004141"/>
    </source>
</evidence>
<feature type="compositionally biased region" description="Gly residues" evidence="6">
    <location>
        <begin position="197"/>
        <end position="206"/>
    </location>
</feature>
<sequence length="383" mass="41759">MLRKTPCWNEYVIPEDGKDSVLQNYFNHPSQFLLQSQDGKAYEPGYVKTDPKIVNCDDIIVLDEVDLEKKLVMKSDADAEEAHLEAARAVSGDTAATSEIAPVVKSGLSESDISAGGAAQTKHPVAILPFDGVYLLVVHTAAVPESVIGNDSYIAEIDIEMRSDYGYLSAVEALGRRARAGLRGSEGGGDRARAGRAQGGQAGRGGNDAEGKTARAQAGRRGRRGEGTGTQGKRWGAEGRGRARGSAAAGYHQFEKCLTDWKELWVDDAYWHVLFAVVLLVIMILWRPSNNNQRFAFSPLLDDGSDADDEEEAEKLMADISDTMKFRNTRNSTSSSPRESRSVEDDLKWVEENIPSSIADSALPILDSDEEIVTSKFEISKMQ</sequence>
<feature type="region of interest" description="Disordered" evidence="6">
    <location>
        <begin position="181"/>
        <end position="241"/>
    </location>
</feature>
<keyword evidence="3" id="KW-0732">Signal</keyword>
<dbReference type="AlphaFoldDB" id="A0A423TE03"/>
<proteinExistence type="predicted"/>
<keyword evidence="4 7" id="KW-1133">Transmembrane helix</keyword>
<dbReference type="GO" id="GO:0005794">
    <property type="term" value="C:Golgi apparatus"/>
    <property type="evidence" value="ECO:0007669"/>
    <property type="project" value="TreeGrafter"/>
</dbReference>
<protein>
    <recommendedName>
        <fullName evidence="8">GOST seven transmembrane domain-containing protein</fullName>
    </recommendedName>
</protein>
<dbReference type="GO" id="GO:0016020">
    <property type="term" value="C:membrane"/>
    <property type="evidence" value="ECO:0007669"/>
    <property type="project" value="UniProtKB-SubCell"/>
</dbReference>
<feature type="domain" description="GOST seven transmembrane" evidence="8">
    <location>
        <begin position="251"/>
        <end position="293"/>
    </location>
</feature>
<dbReference type="InterPro" id="IPR009637">
    <property type="entry name" value="GPR107/GPR108-like"/>
</dbReference>
<evidence type="ECO:0000313" key="9">
    <source>
        <dbReference type="EMBL" id="ROT74627.1"/>
    </source>
</evidence>
<evidence type="ECO:0000256" key="4">
    <source>
        <dbReference type="ARBA" id="ARBA00022989"/>
    </source>
</evidence>
<comment type="subcellular location">
    <subcellularLocation>
        <location evidence="1">Membrane</location>
        <topology evidence="1">Multi-pass membrane protein</topology>
    </subcellularLocation>
</comment>
<keyword evidence="2 7" id="KW-0812">Transmembrane</keyword>
<accession>A0A423TE03</accession>
<evidence type="ECO:0000313" key="10">
    <source>
        <dbReference type="Proteomes" id="UP000283509"/>
    </source>
</evidence>
<reference evidence="9 10" key="2">
    <citation type="submission" date="2019-01" db="EMBL/GenBank/DDBJ databases">
        <title>The decoding of complex shrimp genome reveals the adaptation for benthos swimmer, frequently molting mechanism and breeding impact on genome.</title>
        <authorList>
            <person name="Sun Y."/>
            <person name="Gao Y."/>
            <person name="Yu Y."/>
        </authorList>
    </citation>
    <scope>NUCLEOTIDE SEQUENCE [LARGE SCALE GENOMIC DNA]</scope>
    <source>
        <tissue evidence="9">Muscle</tissue>
    </source>
</reference>
<keyword evidence="10" id="KW-1185">Reference proteome</keyword>
<dbReference type="GO" id="GO:0005829">
    <property type="term" value="C:cytosol"/>
    <property type="evidence" value="ECO:0007669"/>
    <property type="project" value="GOC"/>
</dbReference>
<feature type="transmembrane region" description="Helical" evidence="7">
    <location>
        <begin position="269"/>
        <end position="286"/>
    </location>
</feature>
<evidence type="ECO:0000256" key="2">
    <source>
        <dbReference type="ARBA" id="ARBA00022692"/>
    </source>
</evidence>
<dbReference type="PANTHER" id="PTHR21229:SF1">
    <property type="entry name" value="GH17801P"/>
    <property type="match status" value="1"/>
</dbReference>
<reference evidence="9 10" key="1">
    <citation type="submission" date="2018-04" db="EMBL/GenBank/DDBJ databases">
        <authorList>
            <person name="Zhang X."/>
            <person name="Yuan J."/>
            <person name="Li F."/>
            <person name="Xiang J."/>
        </authorList>
    </citation>
    <scope>NUCLEOTIDE SEQUENCE [LARGE SCALE GENOMIC DNA]</scope>
    <source>
        <tissue evidence="9">Muscle</tissue>
    </source>
</reference>
<evidence type="ECO:0000256" key="6">
    <source>
        <dbReference type="SAM" id="MobiDB-lite"/>
    </source>
</evidence>
<dbReference type="InterPro" id="IPR053937">
    <property type="entry name" value="GOST_TM"/>
</dbReference>
<comment type="caution">
    <text evidence="9">The sequence shown here is derived from an EMBL/GenBank/DDBJ whole genome shotgun (WGS) entry which is preliminary data.</text>
</comment>
<dbReference type="GO" id="GO:0042147">
    <property type="term" value="P:retrograde transport, endosome to Golgi"/>
    <property type="evidence" value="ECO:0007669"/>
    <property type="project" value="TreeGrafter"/>
</dbReference>
<organism evidence="9 10">
    <name type="scientific">Penaeus vannamei</name>
    <name type="common">Whiteleg shrimp</name>
    <name type="synonym">Litopenaeus vannamei</name>
    <dbReference type="NCBI Taxonomy" id="6689"/>
    <lineage>
        <taxon>Eukaryota</taxon>
        <taxon>Metazoa</taxon>
        <taxon>Ecdysozoa</taxon>
        <taxon>Arthropoda</taxon>
        <taxon>Crustacea</taxon>
        <taxon>Multicrustacea</taxon>
        <taxon>Malacostraca</taxon>
        <taxon>Eumalacostraca</taxon>
        <taxon>Eucarida</taxon>
        <taxon>Decapoda</taxon>
        <taxon>Dendrobranchiata</taxon>
        <taxon>Penaeoidea</taxon>
        <taxon>Penaeidae</taxon>
        <taxon>Penaeus</taxon>
    </lineage>
</organism>
<feature type="region of interest" description="Disordered" evidence="6">
    <location>
        <begin position="327"/>
        <end position="346"/>
    </location>
</feature>
<dbReference type="EMBL" id="QCYY01001872">
    <property type="protein sequence ID" value="ROT74627.1"/>
    <property type="molecule type" value="Genomic_DNA"/>
</dbReference>
<evidence type="ECO:0000256" key="3">
    <source>
        <dbReference type="ARBA" id="ARBA00022729"/>
    </source>
</evidence>
<evidence type="ECO:0000256" key="5">
    <source>
        <dbReference type="ARBA" id="ARBA00023136"/>
    </source>
</evidence>
<name>A0A423TE03_PENVA</name>